<comment type="caution">
    <text evidence="1">The sequence shown here is derived from an EMBL/GenBank/DDBJ whole genome shotgun (WGS) entry which is preliminary data.</text>
</comment>
<keyword evidence="1" id="KW-0808">Transferase</keyword>
<dbReference type="Gene3D" id="3.40.50.2000">
    <property type="entry name" value="Glycogen Phosphorylase B"/>
    <property type="match status" value="1"/>
</dbReference>
<protein>
    <submittedName>
        <fullName evidence="1">Glycosyltransferase</fullName>
        <ecNumber evidence="1">2.4.-.-</ecNumber>
    </submittedName>
</protein>
<reference evidence="1 2" key="1">
    <citation type="submission" date="2023-01" db="EMBL/GenBank/DDBJ databases">
        <title>Vibrio sp. KJ40-1 sp.nov, isolated from marine algae.</title>
        <authorList>
            <person name="Butt M."/>
            <person name="Kim J.M.J."/>
            <person name="Jeon C.O.C."/>
        </authorList>
    </citation>
    <scope>NUCLEOTIDE SEQUENCE [LARGE SCALE GENOMIC DNA]</scope>
    <source>
        <strain evidence="1 2">KJ40-1</strain>
    </source>
</reference>
<organism evidence="1 2">
    <name type="scientific">Vibrio algarum</name>
    <dbReference type="NCBI Taxonomy" id="3020714"/>
    <lineage>
        <taxon>Bacteria</taxon>
        <taxon>Pseudomonadati</taxon>
        <taxon>Pseudomonadota</taxon>
        <taxon>Gammaproteobacteria</taxon>
        <taxon>Vibrionales</taxon>
        <taxon>Vibrionaceae</taxon>
        <taxon>Vibrio</taxon>
    </lineage>
</organism>
<evidence type="ECO:0000313" key="1">
    <source>
        <dbReference type="EMBL" id="MDB1125721.1"/>
    </source>
</evidence>
<sequence>MRDLIVFGEDLGGLPSSTQHLITRLAKDRKVVWINSIGLRQPKLSSKDLKRVYDKLIPKRQSKQNRASQRIEHDNIIEVDLLTIPAPQSKLARYIAKDMIISQLKPVIEQANLTNPILWSSLPTTADLCGNLGESAVVYYCGDDFNALAGVDHRTVTNHEKKLVDKADLILTASDSLRLKFPQAKTHLLPHGVDTELFTQPTQRAEDLPTGKPIAGFYGSLSNWIDYPLIEFLAKSMPDWNFVFIGPNELDQLKLPNLDNVFYLGSRPHHMLPSYSQHWDVSMLPFIDNPQIRSCNPLKLMEYMASRQPIVTVNFPSLEPYQQHVHVASTHDEFRQQLYRAAQAPRISRQAVSNQSWSERSQFLNWLLELL</sequence>
<dbReference type="GO" id="GO:0016757">
    <property type="term" value="F:glycosyltransferase activity"/>
    <property type="evidence" value="ECO:0007669"/>
    <property type="project" value="UniProtKB-KW"/>
</dbReference>
<dbReference type="Gene3D" id="3.40.50.11010">
    <property type="match status" value="1"/>
</dbReference>
<proteinExistence type="predicted"/>
<name>A0ABT4YX32_9VIBR</name>
<dbReference type="EMBL" id="JAQLOI010000003">
    <property type="protein sequence ID" value="MDB1125721.1"/>
    <property type="molecule type" value="Genomic_DNA"/>
</dbReference>
<dbReference type="EC" id="2.4.-.-" evidence="1"/>
<dbReference type="RefSeq" id="WP_272139680.1">
    <property type="nucleotide sequence ID" value="NZ_JAQLOI010000003.1"/>
</dbReference>
<dbReference type="Pfam" id="PF13692">
    <property type="entry name" value="Glyco_trans_1_4"/>
    <property type="match status" value="1"/>
</dbReference>
<evidence type="ECO:0000313" key="2">
    <source>
        <dbReference type="Proteomes" id="UP001210678"/>
    </source>
</evidence>
<accession>A0ABT4YX32</accession>
<gene>
    <name evidence="1" type="ORF">PGX00_19490</name>
</gene>
<keyword evidence="2" id="KW-1185">Reference proteome</keyword>
<dbReference type="Proteomes" id="UP001210678">
    <property type="component" value="Unassembled WGS sequence"/>
</dbReference>
<dbReference type="SUPFAM" id="SSF53756">
    <property type="entry name" value="UDP-Glycosyltransferase/glycogen phosphorylase"/>
    <property type="match status" value="1"/>
</dbReference>
<keyword evidence="1" id="KW-0328">Glycosyltransferase</keyword>